<feature type="domain" description="PTS EIIA type-1" evidence="7">
    <location>
        <begin position="36"/>
        <end position="139"/>
    </location>
</feature>
<comment type="subcellular location">
    <subcellularLocation>
        <location evidence="1">Cytoplasm</location>
    </subcellularLocation>
</comment>
<sequence>MFNFFKKKEQEPVKSKEVTLYAPADGELIKIEEVNDLVFAEKMMGDGFAVKPANGTITSPVDGEVTTVFPTQHAVGLLSSSLEVLLHMGIDTVSLDGKPFTTQVKEKQKLSHNDVVSKMDLAAVKAEEKETDIVVIFTNGDEVIKSFELTKTGMVSKGEEVGKVFLK</sequence>
<dbReference type="InterPro" id="IPR050890">
    <property type="entry name" value="PTS_EIIA_component"/>
</dbReference>
<evidence type="ECO:0000256" key="3">
    <source>
        <dbReference type="ARBA" id="ARBA00022597"/>
    </source>
</evidence>
<evidence type="ECO:0000256" key="4">
    <source>
        <dbReference type="ARBA" id="ARBA00022679"/>
    </source>
</evidence>
<evidence type="ECO:0000256" key="1">
    <source>
        <dbReference type="ARBA" id="ARBA00004496"/>
    </source>
</evidence>
<keyword evidence="3" id="KW-0762">Sugar transport</keyword>
<dbReference type="RefSeq" id="WP_313793471.1">
    <property type="nucleotide sequence ID" value="NZ_CP102453.1"/>
</dbReference>
<dbReference type="PANTHER" id="PTHR45008">
    <property type="entry name" value="PTS SYSTEM GLUCOSE-SPECIFIC EIIA COMPONENT"/>
    <property type="match status" value="1"/>
</dbReference>
<evidence type="ECO:0000313" key="9">
    <source>
        <dbReference type="Proteomes" id="UP001315967"/>
    </source>
</evidence>
<dbReference type="PANTHER" id="PTHR45008:SF1">
    <property type="entry name" value="PTS SYSTEM GLUCOSE-SPECIFIC EIIA COMPONENT"/>
    <property type="match status" value="1"/>
</dbReference>
<dbReference type="NCBIfam" id="TIGR00830">
    <property type="entry name" value="PTBA"/>
    <property type="match status" value="1"/>
</dbReference>
<evidence type="ECO:0000256" key="5">
    <source>
        <dbReference type="ARBA" id="ARBA00022683"/>
    </source>
</evidence>
<dbReference type="SUPFAM" id="SSF51261">
    <property type="entry name" value="Duplicated hybrid motif"/>
    <property type="match status" value="1"/>
</dbReference>
<dbReference type="Proteomes" id="UP001315967">
    <property type="component" value="Chromosome"/>
</dbReference>
<dbReference type="EMBL" id="CP102453">
    <property type="protein sequence ID" value="UUX33969.1"/>
    <property type="molecule type" value="Genomic_DNA"/>
</dbReference>
<evidence type="ECO:0000256" key="2">
    <source>
        <dbReference type="ARBA" id="ARBA00022448"/>
    </source>
</evidence>
<dbReference type="PROSITE" id="PS51093">
    <property type="entry name" value="PTS_EIIA_TYPE_1"/>
    <property type="match status" value="1"/>
</dbReference>
<evidence type="ECO:0000313" key="8">
    <source>
        <dbReference type="EMBL" id="UUX33969.1"/>
    </source>
</evidence>
<reference evidence="8 9" key="1">
    <citation type="submission" date="2022-08" db="EMBL/GenBank/DDBJ databases">
        <title>Aerococcaceae sp. nov isolated from spoiled eye mask.</title>
        <authorList>
            <person name="Zhou G."/>
            <person name="Xie X.-B."/>
            <person name="Shi Q.-S."/>
            <person name="Wang Y.-S."/>
            <person name="Wen X."/>
            <person name="Peng H."/>
            <person name="Yang X.-J."/>
            <person name="Tao H.-B."/>
            <person name="Huang X.-M."/>
        </authorList>
    </citation>
    <scope>NUCLEOTIDE SEQUENCE [LARGE SCALE GENOMIC DNA]</scope>
    <source>
        <strain evidence="9">DM20194951</strain>
    </source>
</reference>
<dbReference type="Gene3D" id="2.70.70.10">
    <property type="entry name" value="Glucose Permease (Domain IIA)"/>
    <property type="match status" value="1"/>
</dbReference>
<keyword evidence="9" id="KW-1185">Reference proteome</keyword>
<name>A0ABY5P5F0_9LACT</name>
<keyword evidence="5" id="KW-0598">Phosphotransferase system</keyword>
<keyword evidence="6" id="KW-0418">Kinase</keyword>
<evidence type="ECO:0000256" key="6">
    <source>
        <dbReference type="ARBA" id="ARBA00022777"/>
    </source>
</evidence>
<dbReference type="InterPro" id="IPR001127">
    <property type="entry name" value="PTS_EIIA_1_perm"/>
</dbReference>
<dbReference type="InterPro" id="IPR011055">
    <property type="entry name" value="Dup_hybrid_motif"/>
</dbReference>
<accession>A0ABY5P5F0</accession>
<keyword evidence="4" id="KW-0808">Transferase</keyword>
<gene>
    <name evidence="8" type="ORF">NRE15_13965</name>
</gene>
<dbReference type="Pfam" id="PF00358">
    <property type="entry name" value="PTS_EIIA_1"/>
    <property type="match status" value="1"/>
</dbReference>
<organism evidence="8 9">
    <name type="scientific">Fundicoccus culcitae</name>
    <dbReference type="NCBI Taxonomy" id="2969821"/>
    <lineage>
        <taxon>Bacteria</taxon>
        <taxon>Bacillati</taxon>
        <taxon>Bacillota</taxon>
        <taxon>Bacilli</taxon>
        <taxon>Lactobacillales</taxon>
        <taxon>Aerococcaceae</taxon>
        <taxon>Fundicoccus</taxon>
    </lineage>
</organism>
<keyword evidence="2" id="KW-0813">Transport</keyword>
<proteinExistence type="predicted"/>
<evidence type="ECO:0000259" key="7">
    <source>
        <dbReference type="PROSITE" id="PS51093"/>
    </source>
</evidence>
<protein>
    <submittedName>
        <fullName evidence="8">Glucose PTS transporter subunit IIA</fullName>
    </submittedName>
</protein>